<dbReference type="Proteomes" id="UP000224076">
    <property type="component" value="Unassembled WGS sequence"/>
</dbReference>
<accession>A0A2C1PA99</accession>
<dbReference type="InterPro" id="IPR018690">
    <property type="entry name" value="DUF2187"/>
</dbReference>
<evidence type="ECO:0000313" key="1">
    <source>
        <dbReference type="EMBL" id="PFU37837.1"/>
    </source>
</evidence>
<protein>
    <submittedName>
        <fullName evidence="1">DUF2187 domain-containing protein</fullName>
    </submittedName>
</protein>
<proteinExistence type="predicted"/>
<dbReference type="RefSeq" id="WP_000335215.1">
    <property type="nucleotide sequence ID" value="NZ_NUXC01000032.1"/>
</dbReference>
<reference evidence="1 2" key="1">
    <citation type="submission" date="2017-09" db="EMBL/GenBank/DDBJ databases">
        <title>Large-scale bioinformatics analysis of Bacillus genomes uncovers conserved roles of natural products in bacterial physiology.</title>
        <authorList>
            <consortium name="Agbiome Team Llc"/>
            <person name="Bleich R.M."/>
            <person name="Grubbs K.J."/>
            <person name="Santa Maria K.C."/>
            <person name="Allen S.E."/>
            <person name="Farag S."/>
            <person name="Shank E.A."/>
            <person name="Bowers A."/>
        </authorList>
    </citation>
    <scope>NUCLEOTIDE SEQUENCE [LARGE SCALE GENOMIC DNA]</scope>
    <source>
        <strain evidence="1 2">AFS061806</strain>
    </source>
</reference>
<dbReference type="Pfam" id="PF09953">
    <property type="entry name" value="DUF2187"/>
    <property type="match status" value="1"/>
</dbReference>
<organism evidence="1 2">
    <name type="scientific">Bacillus cereus</name>
    <dbReference type="NCBI Taxonomy" id="1396"/>
    <lineage>
        <taxon>Bacteria</taxon>
        <taxon>Bacillati</taxon>
        <taxon>Bacillota</taxon>
        <taxon>Bacilli</taxon>
        <taxon>Bacillales</taxon>
        <taxon>Bacillaceae</taxon>
        <taxon>Bacillus</taxon>
        <taxon>Bacillus cereus group</taxon>
    </lineage>
</organism>
<sequence>MCKLPNANKGDLVRFTYRDDSKLKFQGYVVSVLTNTIVVDISEDILNRGCEEIESRQVVKHGHYKKKLF</sequence>
<comment type="caution">
    <text evidence="1">The sequence shown here is derived from an EMBL/GenBank/DDBJ whole genome shotgun (WGS) entry which is preliminary data.</text>
</comment>
<dbReference type="AlphaFoldDB" id="A0A2C1PA99"/>
<evidence type="ECO:0000313" key="2">
    <source>
        <dbReference type="Proteomes" id="UP000224076"/>
    </source>
</evidence>
<name>A0A2C1PA99_BACCE</name>
<gene>
    <name evidence="1" type="ORF">COK86_27490</name>
</gene>
<dbReference type="EMBL" id="NVDG01000059">
    <property type="protein sequence ID" value="PFU37837.1"/>
    <property type="molecule type" value="Genomic_DNA"/>
</dbReference>